<comment type="caution">
    <text evidence="3">The sequence shown here is derived from an EMBL/GenBank/DDBJ whole genome shotgun (WGS) entry which is preliminary data.</text>
</comment>
<dbReference type="Gene3D" id="3.40.50.2000">
    <property type="entry name" value="Glycogen Phosphorylase B"/>
    <property type="match status" value="1"/>
</dbReference>
<reference evidence="3 4" key="1">
    <citation type="journal article" date="2016" name="Nat. Commun.">
        <title>Thousands of microbial genomes shed light on interconnected biogeochemical processes in an aquifer system.</title>
        <authorList>
            <person name="Anantharaman K."/>
            <person name="Brown C.T."/>
            <person name="Hug L.A."/>
            <person name="Sharon I."/>
            <person name="Castelle C.J."/>
            <person name="Probst A.J."/>
            <person name="Thomas B.C."/>
            <person name="Singh A."/>
            <person name="Wilkins M.J."/>
            <person name="Karaoz U."/>
            <person name="Brodie E.L."/>
            <person name="Williams K.H."/>
            <person name="Hubbard S.S."/>
            <person name="Banfield J.F."/>
        </authorList>
    </citation>
    <scope>NUCLEOTIDE SEQUENCE [LARGE SCALE GENOMIC DNA]</scope>
</reference>
<feature type="domain" description="Glycosyl transferase family 1" evidence="2">
    <location>
        <begin position="206"/>
        <end position="363"/>
    </location>
</feature>
<keyword evidence="1" id="KW-0808">Transferase</keyword>
<dbReference type="Proteomes" id="UP000176650">
    <property type="component" value="Unassembled WGS sequence"/>
</dbReference>
<organism evidence="3 4">
    <name type="scientific">Candidatus Azambacteria bacterium RIFCSPLOWO2_01_FULL_46_25</name>
    <dbReference type="NCBI Taxonomy" id="1797298"/>
    <lineage>
        <taxon>Bacteria</taxon>
        <taxon>Candidatus Azamiibacteriota</taxon>
    </lineage>
</organism>
<evidence type="ECO:0000256" key="1">
    <source>
        <dbReference type="ARBA" id="ARBA00022679"/>
    </source>
</evidence>
<dbReference type="STRING" id="1797298.A2988_04420"/>
<dbReference type="PANTHER" id="PTHR46401:SF2">
    <property type="entry name" value="GLYCOSYLTRANSFERASE WBBK-RELATED"/>
    <property type="match status" value="1"/>
</dbReference>
<protein>
    <recommendedName>
        <fullName evidence="2">Glycosyl transferase family 1 domain-containing protein</fullName>
    </recommendedName>
</protein>
<dbReference type="Pfam" id="PF00534">
    <property type="entry name" value="Glycos_transf_1"/>
    <property type="match status" value="1"/>
</dbReference>
<dbReference type="GO" id="GO:0009103">
    <property type="term" value="P:lipopolysaccharide biosynthetic process"/>
    <property type="evidence" value="ECO:0007669"/>
    <property type="project" value="TreeGrafter"/>
</dbReference>
<evidence type="ECO:0000313" key="4">
    <source>
        <dbReference type="Proteomes" id="UP000176650"/>
    </source>
</evidence>
<dbReference type="GO" id="GO:0016757">
    <property type="term" value="F:glycosyltransferase activity"/>
    <property type="evidence" value="ECO:0007669"/>
    <property type="project" value="InterPro"/>
</dbReference>
<evidence type="ECO:0000313" key="3">
    <source>
        <dbReference type="EMBL" id="OGD34713.1"/>
    </source>
</evidence>
<proteinExistence type="predicted"/>
<sequence length="389" mass="44892">MIRIGIECEQLEGRRFGVGHTLAQLLEGIISVPGVERRYRFVLYFKSEIPRDVFLAHSVFEKKIVTGGLIPRSFNVFYHIVLPMRYFIDRLDCFFFPSYMLPAFFAGKAVVVLTNDVYWEAHHGTLPWRYRFSYRLFCWWAARRANMLMAISRFSATELERVYRIPDSRMFVNPWGLESIFSVLPRDEDYRKRIAALKEKFRIAGDFFISVGQAFPRRRMKEALEAFALIAREYPDVQYLVACQDKYDPPVLAGIASRVNKETGRNAVVFTAQYIDRTDLPYLMNEARALVYISSKEALGLPPLEALACGTPSVMADNALSREIFGEDGFFVNHAQDPAEIAKTMDAILKRPDNIRKILEEQAPHLKRYDWNEHVGRLLAVFDRITGAS</sequence>
<gene>
    <name evidence="3" type="ORF">A2988_04420</name>
</gene>
<name>A0A1F5BVR1_9BACT</name>
<dbReference type="SUPFAM" id="SSF53756">
    <property type="entry name" value="UDP-Glycosyltransferase/glycogen phosphorylase"/>
    <property type="match status" value="1"/>
</dbReference>
<dbReference type="InterPro" id="IPR001296">
    <property type="entry name" value="Glyco_trans_1"/>
</dbReference>
<evidence type="ECO:0000259" key="2">
    <source>
        <dbReference type="Pfam" id="PF00534"/>
    </source>
</evidence>
<dbReference type="AlphaFoldDB" id="A0A1F5BVR1"/>
<dbReference type="PANTHER" id="PTHR46401">
    <property type="entry name" value="GLYCOSYLTRANSFERASE WBBK-RELATED"/>
    <property type="match status" value="1"/>
</dbReference>
<dbReference type="EMBL" id="MEYS01000001">
    <property type="protein sequence ID" value="OGD34713.1"/>
    <property type="molecule type" value="Genomic_DNA"/>
</dbReference>
<accession>A0A1F5BVR1</accession>